<feature type="region of interest" description="Disordered" evidence="2">
    <location>
        <begin position="364"/>
        <end position="383"/>
    </location>
</feature>
<name>A0ABP0FR22_CLALP</name>
<protein>
    <recommendedName>
        <fullName evidence="3">DUF5745 domain-containing protein</fullName>
    </recommendedName>
</protein>
<feature type="compositionally biased region" description="Basic and acidic residues" evidence="2">
    <location>
        <begin position="630"/>
        <end position="693"/>
    </location>
</feature>
<dbReference type="Proteomes" id="UP001642483">
    <property type="component" value="Unassembled WGS sequence"/>
</dbReference>
<proteinExistence type="predicted"/>
<feature type="domain" description="DUF5745" evidence="3">
    <location>
        <begin position="53"/>
        <end position="108"/>
    </location>
</feature>
<evidence type="ECO:0000256" key="2">
    <source>
        <dbReference type="SAM" id="MobiDB-lite"/>
    </source>
</evidence>
<comment type="caution">
    <text evidence="4">The sequence shown here is derived from an EMBL/GenBank/DDBJ whole genome shotgun (WGS) entry which is preliminary data.</text>
</comment>
<reference evidence="4 5" key="1">
    <citation type="submission" date="2024-02" db="EMBL/GenBank/DDBJ databases">
        <authorList>
            <person name="Daric V."/>
            <person name="Darras S."/>
        </authorList>
    </citation>
    <scope>NUCLEOTIDE SEQUENCE [LARGE SCALE GENOMIC DNA]</scope>
</reference>
<dbReference type="Pfam" id="PF19016">
    <property type="entry name" value="DUF5745"/>
    <property type="match status" value="1"/>
</dbReference>
<dbReference type="EMBL" id="CAWYQH010000090">
    <property type="protein sequence ID" value="CAK8682100.1"/>
    <property type="molecule type" value="Genomic_DNA"/>
</dbReference>
<evidence type="ECO:0000259" key="3">
    <source>
        <dbReference type="Pfam" id="PF19016"/>
    </source>
</evidence>
<dbReference type="PANTHER" id="PTHR22545:SF0">
    <property type="entry name" value="CENTROSOMAL PROTEIN OF 95 KDA"/>
    <property type="match status" value="1"/>
</dbReference>
<dbReference type="InterPro" id="IPR044039">
    <property type="entry name" value="DUF5745"/>
</dbReference>
<feature type="compositionally biased region" description="Polar residues" evidence="2">
    <location>
        <begin position="418"/>
        <end position="444"/>
    </location>
</feature>
<evidence type="ECO:0000256" key="1">
    <source>
        <dbReference type="SAM" id="Coils"/>
    </source>
</evidence>
<dbReference type="InterPro" id="IPR026619">
    <property type="entry name" value="CEP95"/>
</dbReference>
<organism evidence="4 5">
    <name type="scientific">Clavelina lepadiformis</name>
    <name type="common">Light-bulb sea squirt</name>
    <name type="synonym">Ascidia lepadiformis</name>
    <dbReference type="NCBI Taxonomy" id="159417"/>
    <lineage>
        <taxon>Eukaryota</taxon>
        <taxon>Metazoa</taxon>
        <taxon>Chordata</taxon>
        <taxon>Tunicata</taxon>
        <taxon>Ascidiacea</taxon>
        <taxon>Aplousobranchia</taxon>
        <taxon>Clavelinidae</taxon>
        <taxon>Clavelina</taxon>
    </lineage>
</organism>
<feature type="coiled-coil region" evidence="1">
    <location>
        <begin position="798"/>
        <end position="825"/>
    </location>
</feature>
<feature type="region of interest" description="Disordered" evidence="2">
    <location>
        <begin position="286"/>
        <end position="354"/>
    </location>
</feature>
<evidence type="ECO:0000313" key="4">
    <source>
        <dbReference type="EMBL" id="CAK8682100.1"/>
    </source>
</evidence>
<evidence type="ECO:0000313" key="5">
    <source>
        <dbReference type="Proteomes" id="UP001642483"/>
    </source>
</evidence>
<accession>A0ABP0FR22</accession>
<keyword evidence="1" id="KW-0175">Coiled coil</keyword>
<sequence>MDLISDQDVVRLSNAVVLKCNLGININEASQCTSDFILVLYHAIMGEFPAGVLTDCTTTESQEHNITCVVDTLSNDYLHVDLSHISPSCFVEGDPATVYNLLEILDGLLEFMLDQISSNADSGDEADVDSDQFSVQSNLLKQQNLESDTSVCTADLINYDVTPHKFSEVEEGEQFVPLPRSFSPASSKDEWEELRPSLNEITEHTLNSTDLSRNAVVSDRTESLINLDDDIEPRPMLIESLKHPADAGSTQRILNDLTNSLSKSLGLGSTYKIPDKPEPDVILDTSVKGSGMSVSDVTSERSHDGSVKSTSVILEDKEQLSEEDNQTPTSQISEGLDVADGIPRPTLGDQNSRNNALRSAYTTNGSSYVPARQHGESDSGILPPNRDWEALLENLQKTVEESKKVREKYFVTPHKDGSTTVDDTGESVNETEQAHVDSTGSSTDALGESYGESPRMKQKQKNVRFEDTVSTQTAEELKNFKDVLRKEKELQDIKNQVLSSSYRDHLDEVEEVERRKIKPLVDRADSTERFLRGAIIQQQKRAQRSQLGKQSSMKKDLAAAAKWKSWQTTNVRKTPNSRMRPMKKKIQGNMIIGEHDLLPALIAEFPGLELSSTALNNAWRKQFRQIERLTRSESNHMRQKRNNEKQLQEAHHKHELLTEIMRREHEHNQRVRDSKDRASNKREAQRSMKDRRQQSARVRRYYRDYQLQMRSRMLKRRTREEKLFKNLFEEGLSIQRSRLNDLRCYARDKRNEQQRRQRDEIESMENYYKDQFAILAETLEKEKTDLRIRDKSQTKLIRQMKSGLREKMEREVRDLQERIVRDDEDIYFREMEADRIRRQLQLATYHAKFHGSLKHDI</sequence>
<feature type="region of interest" description="Disordered" evidence="2">
    <location>
        <begin position="414"/>
        <end position="461"/>
    </location>
</feature>
<gene>
    <name evidence="4" type="ORF">CVLEPA_LOCUS12310</name>
</gene>
<keyword evidence="5" id="KW-1185">Reference proteome</keyword>
<dbReference type="PANTHER" id="PTHR22545">
    <property type="entry name" value="CENTROSOMAL PROTEIN OF 95 KDA"/>
    <property type="match status" value="1"/>
</dbReference>
<feature type="region of interest" description="Disordered" evidence="2">
    <location>
        <begin position="630"/>
        <end position="698"/>
    </location>
</feature>